<dbReference type="AlphaFoldDB" id="A0A0Q3E507"/>
<dbReference type="OrthoDB" id="720885at2759"/>
<evidence type="ECO:0000313" key="2">
    <source>
        <dbReference type="EnsemblPlants" id="KQJ82782"/>
    </source>
</evidence>
<reference evidence="1 2" key="1">
    <citation type="journal article" date="2010" name="Nature">
        <title>Genome sequencing and analysis of the model grass Brachypodium distachyon.</title>
        <authorList>
            <consortium name="International Brachypodium Initiative"/>
        </authorList>
    </citation>
    <scope>NUCLEOTIDE SEQUENCE [LARGE SCALE GENOMIC DNA]</scope>
    <source>
        <strain evidence="1 2">Bd21</strain>
    </source>
</reference>
<organism evidence="1">
    <name type="scientific">Brachypodium distachyon</name>
    <name type="common">Purple false brome</name>
    <name type="synonym">Trachynia distachya</name>
    <dbReference type="NCBI Taxonomy" id="15368"/>
    <lineage>
        <taxon>Eukaryota</taxon>
        <taxon>Viridiplantae</taxon>
        <taxon>Streptophyta</taxon>
        <taxon>Embryophyta</taxon>
        <taxon>Tracheophyta</taxon>
        <taxon>Spermatophyta</taxon>
        <taxon>Magnoliopsida</taxon>
        <taxon>Liliopsida</taxon>
        <taxon>Poales</taxon>
        <taxon>Poaceae</taxon>
        <taxon>BOP clade</taxon>
        <taxon>Pooideae</taxon>
        <taxon>Stipodae</taxon>
        <taxon>Brachypodieae</taxon>
        <taxon>Brachypodium</taxon>
    </lineage>
</organism>
<accession>A0A0Q3E507</accession>
<protein>
    <submittedName>
        <fullName evidence="1 2">Uncharacterized protein</fullName>
    </submittedName>
</protein>
<dbReference type="EMBL" id="CM000884">
    <property type="protein sequence ID" value="KQJ82782.1"/>
    <property type="molecule type" value="Genomic_DNA"/>
</dbReference>
<sequence length="112" mass="12921">MSEAAFLHPRDSSTAQGCCFNQNNMVHVRFTGASSSGDQKSSEGRVLQRSSMISQKIIRIGSTWVDHKTLGRNMNMYGRINKYFMNMMGKSVMVEHQEREKCDLFRQAHWTR</sequence>
<evidence type="ECO:0000313" key="1">
    <source>
        <dbReference type="EMBL" id="KQJ82782.1"/>
    </source>
</evidence>
<reference evidence="2" key="3">
    <citation type="submission" date="2018-08" db="UniProtKB">
        <authorList>
            <consortium name="EnsemblPlants"/>
        </authorList>
    </citation>
    <scope>IDENTIFICATION</scope>
    <source>
        <strain evidence="2">cv. Bd21</strain>
    </source>
</reference>
<dbReference type="EnsemblPlants" id="KQJ82782">
    <property type="protein sequence ID" value="KQJ82782"/>
    <property type="gene ID" value="BRADI_5g10952v3"/>
</dbReference>
<dbReference type="InParanoid" id="A0A0Q3E507"/>
<proteinExistence type="predicted"/>
<reference evidence="1" key="2">
    <citation type="submission" date="2017-06" db="EMBL/GenBank/DDBJ databases">
        <title>WGS assembly of Brachypodium distachyon.</title>
        <authorList>
            <consortium name="The International Brachypodium Initiative"/>
            <person name="Lucas S."/>
            <person name="Harmon-Smith M."/>
            <person name="Lail K."/>
            <person name="Tice H."/>
            <person name="Grimwood J."/>
            <person name="Bruce D."/>
            <person name="Barry K."/>
            <person name="Shu S."/>
            <person name="Lindquist E."/>
            <person name="Wang M."/>
            <person name="Pitluck S."/>
            <person name="Vogel J.P."/>
            <person name="Garvin D.F."/>
            <person name="Mockler T.C."/>
            <person name="Schmutz J."/>
            <person name="Rokhsar D."/>
            <person name="Bevan M.W."/>
        </authorList>
    </citation>
    <scope>NUCLEOTIDE SEQUENCE</scope>
    <source>
        <strain evidence="1">Bd21</strain>
    </source>
</reference>
<evidence type="ECO:0000313" key="3">
    <source>
        <dbReference type="Proteomes" id="UP000008810"/>
    </source>
</evidence>
<gene>
    <name evidence="1" type="ORF">BRADI_5g10952v3</name>
</gene>
<keyword evidence="3" id="KW-1185">Reference proteome</keyword>
<name>A0A0Q3E507_BRADI</name>
<dbReference type="Proteomes" id="UP000008810">
    <property type="component" value="Chromosome 5"/>
</dbReference>
<dbReference type="Gramene" id="KQJ82782">
    <property type="protein sequence ID" value="KQJ82782"/>
    <property type="gene ID" value="BRADI_5g10952v3"/>
</dbReference>